<evidence type="ECO:0000313" key="8">
    <source>
        <dbReference type="Proteomes" id="UP000050398"/>
    </source>
</evidence>
<dbReference type="SUPFAM" id="SSF51905">
    <property type="entry name" value="FAD/NAD(P)-binding domain"/>
    <property type="match status" value="1"/>
</dbReference>
<dbReference type="Proteomes" id="UP000050398">
    <property type="component" value="Unassembled WGS sequence"/>
</dbReference>
<dbReference type="GO" id="GO:0009228">
    <property type="term" value="P:thiamine biosynthetic process"/>
    <property type="evidence" value="ECO:0007669"/>
    <property type="project" value="UniProtKB-KW"/>
</dbReference>
<dbReference type="PANTHER" id="PTHR13847">
    <property type="entry name" value="SARCOSINE DEHYDROGENASE-RELATED"/>
    <property type="match status" value="1"/>
</dbReference>
<reference evidence="7 8" key="1">
    <citation type="submission" date="2015-08" db="EMBL/GenBank/DDBJ databases">
        <title>Draft Genome Sequence of Bacillus vietnamensis UCD-SED5.</title>
        <authorList>
            <person name="Lee R.D."/>
            <person name="Jospin G."/>
            <person name="Lang J.M."/>
            <person name="Coil D.A."/>
            <person name="Eisen J.A."/>
        </authorList>
    </citation>
    <scope>NUCLEOTIDE SEQUENCE [LARGE SCALE GENOMIC DNA]</scope>
    <source>
        <strain evidence="7 8">UCD-SED5</strain>
    </source>
</reference>
<organism evidence="7 8">
    <name type="scientific">Rossellomorea vietnamensis</name>
    <dbReference type="NCBI Taxonomy" id="218284"/>
    <lineage>
        <taxon>Bacteria</taxon>
        <taxon>Bacillati</taxon>
        <taxon>Bacillota</taxon>
        <taxon>Bacilli</taxon>
        <taxon>Bacillales</taxon>
        <taxon>Bacillaceae</taxon>
        <taxon>Rossellomorea</taxon>
    </lineage>
</organism>
<proteinExistence type="predicted"/>
<evidence type="ECO:0000256" key="2">
    <source>
        <dbReference type="ARBA" id="ARBA00022977"/>
    </source>
</evidence>
<dbReference type="AlphaFoldDB" id="A0A0N8GH14"/>
<evidence type="ECO:0000256" key="1">
    <source>
        <dbReference type="ARBA" id="ARBA00004948"/>
    </source>
</evidence>
<keyword evidence="3" id="KW-0560">Oxidoreductase</keyword>
<gene>
    <name evidence="7" type="ORF">AM506_08115</name>
</gene>
<comment type="pathway">
    <text evidence="1">Cofactor biosynthesis; thiamine diphosphate biosynthesis.</text>
</comment>
<dbReference type="NCBIfam" id="TIGR02352">
    <property type="entry name" value="thiamin_ThiO"/>
    <property type="match status" value="1"/>
</dbReference>
<dbReference type="PROSITE" id="PS51257">
    <property type="entry name" value="PROKAR_LIPOPROTEIN"/>
    <property type="match status" value="1"/>
</dbReference>
<protein>
    <recommendedName>
        <fullName evidence="5">glycine oxidase</fullName>
        <ecNumber evidence="5">1.4.3.19</ecNumber>
    </recommendedName>
</protein>
<dbReference type="GO" id="GO:0009229">
    <property type="term" value="P:thiamine diphosphate biosynthetic process"/>
    <property type="evidence" value="ECO:0007669"/>
    <property type="project" value="UniProtKB-UniPathway"/>
</dbReference>
<sequence>MAKQYDVLIVGGGVIGCSILYQLSKRGKKVLLIEKNQLASRASGAAAGMLGVQTELKGGSPLYRLAQKSRNMYPVLAQELKEVTGMDIEYVENGMIKMAWTEEEAQSFVSVASQTDEGEGVEWLSPLKLSAFEPYLSKQATGGLFIPRDGNVSAPKLTEALGLASVRLGADVKEYTDVYDFIVEGSRISGVQTSVGPLYASEIIVAGGAWSQSLLERIGVTIHSHPVKGECFSVKYSRKLVERTIFTEGCYIVPKVGGRFLIGATEHAHTFDETISVSGMMNLMKKATDILPNLIDADWEKAWSGIRPQTEGGLPIIGRSERWEGLSIATGHYRNGILLAPVTGIMMADLMEGKENPLLHSYRGSFRKWN</sequence>
<feature type="domain" description="FAD dependent oxidoreductase" evidence="6">
    <location>
        <begin position="6"/>
        <end position="350"/>
    </location>
</feature>
<dbReference type="InterPro" id="IPR036188">
    <property type="entry name" value="FAD/NAD-bd_sf"/>
</dbReference>
<keyword evidence="2" id="KW-0784">Thiamine biosynthesis</keyword>
<evidence type="ECO:0000259" key="6">
    <source>
        <dbReference type="Pfam" id="PF01266"/>
    </source>
</evidence>
<comment type="caution">
    <text evidence="7">The sequence shown here is derived from an EMBL/GenBank/DDBJ whole genome shotgun (WGS) entry which is preliminary data.</text>
</comment>
<dbReference type="UniPathway" id="UPA00060"/>
<dbReference type="Gene3D" id="3.50.50.60">
    <property type="entry name" value="FAD/NAD(P)-binding domain"/>
    <property type="match status" value="1"/>
</dbReference>
<evidence type="ECO:0000256" key="3">
    <source>
        <dbReference type="ARBA" id="ARBA00023002"/>
    </source>
</evidence>
<name>A0A0N8GH14_9BACI</name>
<accession>A0A0N8GH14</accession>
<dbReference type="InterPro" id="IPR006076">
    <property type="entry name" value="FAD-dep_OxRdtase"/>
</dbReference>
<dbReference type="GO" id="GO:0005737">
    <property type="term" value="C:cytoplasm"/>
    <property type="evidence" value="ECO:0007669"/>
    <property type="project" value="TreeGrafter"/>
</dbReference>
<dbReference type="SUPFAM" id="SSF54373">
    <property type="entry name" value="FAD-linked reductases, C-terminal domain"/>
    <property type="match status" value="1"/>
</dbReference>
<dbReference type="PANTHER" id="PTHR13847:SF289">
    <property type="entry name" value="GLYCINE OXIDASE"/>
    <property type="match status" value="1"/>
</dbReference>
<dbReference type="PATRIC" id="fig|218284.4.peg.3241"/>
<comment type="catalytic activity">
    <reaction evidence="4">
        <text>glycine + O2 + H2O = glyoxylate + H2O2 + NH4(+)</text>
        <dbReference type="Rhea" id="RHEA:11532"/>
        <dbReference type="ChEBI" id="CHEBI:15377"/>
        <dbReference type="ChEBI" id="CHEBI:15379"/>
        <dbReference type="ChEBI" id="CHEBI:16240"/>
        <dbReference type="ChEBI" id="CHEBI:28938"/>
        <dbReference type="ChEBI" id="CHEBI:36655"/>
        <dbReference type="ChEBI" id="CHEBI:57305"/>
        <dbReference type="EC" id="1.4.3.19"/>
    </reaction>
</comment>
<dbReference type="RefSeq" id="WP_060671994.1">
    <property type="nucleotide sequence ID" value="NZ_LIXZ01000005.1"/>
</dbReference>
<dbReference type="Pfam" id="PF01266">
    <property type="entry name" value="DAO"/>
    <property type="match status" value="1"/>
</dbReference>
<dbReference type="InterPro" id="IPR012727">
    <property type="entry name" value="Gly_oxidase_ThiO"/>
</dbReference>
<dbReference type="GO" id="GO:0050660">
    <property type="term" value="F:flavin adenine dinucleotide binding"/>
    <property type="evidence" value="ECO:0007669"/>
    <property type="project" value="InterPro"/>
</dbReference>
<dbReference type="GO" id="GO:0043799">
    <property type="term" value="F:glycine oxidase activity"/>
    <property type="evidence" value="ECO:0007669"/>
    <property type="project" value="UniProtKB-EC"/>
</dbReference>
<dbReference type="OrthoDB" id="9794226at2"/>
<dbReference type="EMBL" id="LIXZ01000005">
    <property type="protein sequence ID" value="KPL60026.1"/>
    <property type="molecule type" value="Genomic_DNA"/>
</dbReference>
<dbReference type="EC" id="1.4.3.19" evidence="5"/>
<evidence type="ECO:0000256" key="4">
    <source>
        <dbReference type="ARBA" id="ARBA00049872"/>
    </source>
</evidence>
<evidence type="ECO:0000313" key="7">
    <source>
        <dbReference type="EMBL" id="KPL60026.1"/>
    </source>
</evidence>
<evidence type="ECO:0000256" key="5">
    <source>
        <dbReference type="ARBA" id="ARBA00050018"/>
    </source>
</evidence>
<dbReference type="Gene3D" id="3.30.9.10">
    <property type="entry name" value="D-Amino Acid Oxidase, subunit A, domain 2"/>
    <property type="match status" value="1"/>
</dbReference>